<comment type="caution">
    <text evidence="1">The sequence shown here is derived from an EMBL/GenBank/DDBJ whole genome shotgun (WGS) entry which is preliminary data.</text>
</comment>
<sequence length="219" mass="23963">MIKAGNERDRYLRCEGSGVFFAKKGSIVAMRPGNAKIEGSIFGSAGGNLLSNAFQSKKREIMGAKVELMQVEINDGYALLADEARYVFGVNLQANEILCLHQSENLLAYYNCDLDARGRGVTETVIGEDGLFKTVLIGKGNGSWVACLATGNPYSLRPPITVDPDAVVAWKGNEKPRIETAHNTMKGWLKKSVGKGSGESYFLRFDSPQTQVYIQPYEV</sequence>
<dbReference type="PATRIC" id="fig|1423.173.peg.4999"/>
<protein>
    <submittedName>
        <fullName evidence="1">Uncharacterized protein</fullName>
    </submittedName>
</protein>
<evidence type="ECO:0000313" key="1">
    <source>
        <dbReference type="EMBL" id="KIU04536.1"/>
    </source>
</evidence>
<dbReference type="Pfam" id="PF01987">
    <property type="entry name" value="AIM24"/>
    <property type="match status" value="1"/>
</dbReference>
<organism evidence="1 2">
    <name type="scientific">Bacillus subtilis</name>
    <dbReference type="NCBI Taxonomy" id="1423"/>
    <lineage>
        <taxon>Bacteria</taxon>
        <taxon>Bacillati</taxon>
        <taxon>Bacillota</taxon>
        <taxon>Bacilli</taxon>
        <taxon>Bacillales</taxon>
        <taxon>Bacillaceae</taxon>
        <taxon>Bacillus</taxon>
    </lineage>
</organism>
<dbReference type="AlphaFoldDB" id="A0A0D1KMZ7"/>
<dbReference type="InterPro" id="IPR036983">
    <property type="entry name" value="AIM24_sf"/>
</dbReference>
<dbReference type="Gene3D" id="3.60.160.10">
    <property type="entry name" value="Mitochondrial biogenesis AIM24"/>
    <property type="match status" value="1"/>
</dbReference>
<name>A0A0D1KMZ7_BACIU</name>
<dbReference type="Proteomes" id="UP000032247">
    <property type="component" value="Unassembled WGS sequence"/>
</dbReference>
<dbReference type="PANTHER" id="PTHR38074:SF1">
    <property type="entry name" value="ALTERED INHERITANCE OF MITOCHONDRIA PROTEIN 24, MITOCHONDRIAL"/>
    <property type="match status" value="1"/>
</dbReference>
<reference evidence="1 2" key="1">
    <citation type="submission" date="2014-12" db="EMBL/GenBank/DDBJ databases">
        <title>Comparative genome analysis of Bacillus coagulans HM-08, Clostridium butyricum HM-68, Bacillus subtilis HM-66 and Bacillus licheniformis BL-09.</title>
        <authorList>
            <person name="Zhang H."/>
        </authorList>
    </citation>
    <scope>NUCLEOTIDE SEQUENCE [LARGE SCALE GENOMIC DNA]</scope>
    <source>
        <strain evidence="1 2">HM-66</strain>
    </source>
</reference>
<dbReference type="InterPro" id="IPR002838">
    <property type="entry name" value="AIM24"/>
</dbReference>
<dbReference type="EMBL" id="JXBC01000014">
    <property type="protein sequence ID" value="KIU04536.1"/>
    <property type="molecule type" value="Genomic_DNA"/>
</dbReference>
<accession>A0A0D1KMZ7</accession>
<dbReference type="SUPFAM" id="SSF51219">
    <property type="entry name" value="TRAP-like"/>
    <property type="match status" value="1"/>
</dbReference>
<dbReference type="PANTHER" id="PTHR38074">
    <property type="entry name" value="ALTERED INHERITANCE OF MITOCHONDRIA PROTEIN 24, MITOCHONDRIAL"/>
    <property type="match status" value="1"/>
</dbReference>
<evidence type="ECO:0000313" key="2">
    <source>
        <dbReference type="Proteomes" id="UP000032247"/>
    </source>
</evidence>
<proteinExistence type="predicted"/>
<gene>
    <name evidence="1" type="ORF">SC09_contig8orf00202</name>
</gene>
<dbReference type="InterPro" id="IPR016031">
    <property type="entry name" value="Trp_RNA-bd_attenuator-like_dom"/>
</dbReference>
<dbReference type="RefSeq" id="WP_043859126.1">
    <property type="nucleotide sequence ID" value="NZ_CP061871.1"/>
</dbReference>